<keyword evidence="3" id="KW-0378">Hydrolase</keyword>
<name>A0A6A4N2C4_LUPAL</name>
<dbReference type="Gene3D" id="2.60.40.10">
    <property type="entry name" value="Immunoglobulins"/>
    <property type="match status" value="1"/>
</dbReference>
<dbReference type="Gene3D" id="2.130.10.80">
    <property type="entry name" value="Galactose oxidase/kelch, beta-propeller"/>
    <property type="match status" value="1"/>
</dbReference>
<dbReference type="Proteomes" id="UP000447434">
    <property type="component" value="Chromosome 23"/>
</dbReference>
<dbReference type="PANTHER" id="PTHR32208">
    <property type="entry name" value="SECRETED PROTEIN-RELATED"/>
    <property type="match status" value="1"/>
</dbReference>
<feature type="domain" description="Galactose oxidase-like Early set" evidence="2">
    <location>
        <begin position="93"/>
        <end position="144"/>
    </location>
</feature>
<protein>
    <submittedName>
        <fullName evidence="3">Putative malto-oligosyltrehalose trehalohydrolase, galactose oxidase, beta-propeller</fullName>
    </submittedName>
</protein>
<dbReference type="PANTHER" id="PTHR32208:SF62">
    <property type="entry name" value="OXIDASE, PUTATIVE, EXPRESSED-RELATED"/>
    <property type="match status" value="1"/>
</dbReference>
<dbReference type="InterPro" id="IPR015202">
    <property type="entry name" value="GO-like_E_set"/>
</dbReference>
<gene>
    <name evidence="3" type="ORF">Lalb_Chr23g0266251</name>
</gene>
<dbReference type="GO" id="GO:0016787">
    <property type="term" value="F:hydrolase activity"/>
    <property type="evidence" value="ECO:0007669"/>
    <property type="project" value="UniProtKB-KW"/>
</dbReference>
<evidence type="ECO:0000313" key="4">
    <source>
        <dbReference type="Proteomes" id="UP000447434"/>
    </source>
</evidence>
<feature type="domain" description="Glyoxal oxidase N-terminal" evidence="1">
    <location>
        <begin position="2"/>
        <end position="75"/>
    </location>
</feature>
<dbReference type="SUPFAM" id="SSF81296">
    <property type="entry name" value="E set domains"/>
    <property type="match status" value="1"/>
</dbReference>
<dbReference type="InterPro" id="IPR013783">
    <property type="entry name" value="Ig-like_fold"/>
</dbReference>
<dbReference type="AlphaFoldDB" id="A0A6A4N2C4"/>
<keyword evidence="4" id="KW-1185">Reference proteome</keyword>
<proteinExistence type="predicted"/>
<dbReference type="OrthoDB" id="2019572at2759"/>
<reference evidence="4" key="1">
    <citation type="journal article" date="2020" name="Nat. Commun.">
        <title>Genome sequence of the cluster root forming white lupin.</title>
        <authorList>
            <person name="Hufnagel B."/>
            <person name="Marques A."/>
            <person name="Soriano A."/>
            <person name="Marques L."/>
            <person name="Divol F."/>
            <person name="Doumas P."/>
            <person name="Sallet E."/>
            <person name="Mancinotti D."/>
            <person name="Carrere S."/>
            <person name="Marande W."/>
            <person name="Arribat S."/>
            <person name="Keller J."/>
            <person name="Huneau C."/>
            <person name="Blein T."/>
            <person name="Aime D."/>
            <person name="Laguerre M."/>
            <person name="Taylor J."/>
            <person name="Schubert V."/>
            <person name="Nelson M."/>
            <person name="Geu-Flores F."/>
            <person name="Crespi M."/>
            <person name="Gallardo-Guerrero K."/>
            <person name="Delaux P.-M."/>
            <person name="Salse J."/>
            <person name="Berges H."/>
            <person name="Guyot R."/>
            <person name="Gouzy J."/>
            <person name="Peret B."/>
        </authorList>
    </citation>
    <scope>NUCLEOTIDE SEQUENCE [LARGE SCALE GENOMIC DNA]</scope>
    <source>
        <strain evidence="4">cv. Amiga</strain>
    </source>
</reference>
<evidence type="ECO:0000313" key="3">
    <source>
        <dbReference type="EMBL" id="KAE9586723.1"/>
    </source>
</evidence>
<sequence length="148" mass="17054">MNAVLNPFFYKPKNENGSWFEVMNPSTISRMYHSSTVLLRDGRVIVGISNPHKFYEFTPSFYPTKLTLEAFSPPYLDPMFAPLRLKILEPTSQTNLKYVEYFKMSFQVNETLMIESVCVTMLAPPLNTHSFSMNQRLLVLATTKVNTI</sequence>
<accession>A0A6A4N2C4</accession>
<dbReference type="Pfam" id="PF07250">
    <property type="entry name" value="Glyoxal_oxid_N"/>
    <property type="match status" value="1"/>
</dbReference>
<evidence type="ECO:0000259" key="1">
    <source>
        <dbReference type="Pfam" id="PF07250"/>
    </source>
</evidence>
<dbReference type="InterPro" id="IPR009880">
    <property type="entry name" value="Glyoxal_oxidase_N"/>
</dbReference>
<dbReference type="InterPro" id="IPR037293">
    <property type="entry name" value="Gal_Oxidase_central_sf"/>
</dbReference>
<evidence type="ECO:0000259" key="2">
    <source>
        <dbReference type="Pfam" id="PF09118"/>
    </source>
</evidence>
<dbReference type="InterPro" id="IPR014756">
    <property type="entry name" value="Ig_E-set"/>
</dbReference>
<comment type="caution">
    <text evidence="3">The sequence shown here is derived from an EMBL/GenBank/DDBJ whole genome shotgun (WGS) entry which is preliminary data.</text>
</comment>
<organism evidence="3 4">
    <name type="scientific">Lupinus albus</name>
    <name type="common">White lupine</name>
    <name type="synonym">Lupinus termis</name>
    <dbReference type="NCBI Taxonomy" id="3870"/>
    <lineage>
        <taxon>Eukaryota</taxon>
        <taxon>Viridiplantae</taxon>
        <taxon>Streptophyta</taxon>
        <taxon>Embryophyta</taxon>
        <taxon>Tracheophyta</taxon>
        <taxon>Spermatophyta</taxon>
        <taxon>Magnoliopsida</taxon>
        <taxon>eudicotyledons</taxon>
        <taxon>Gunneridae</taxon>
        <taxon>Pentapetalae</taxon>
        <taxon>rosids</taxon>
        <taxon>fabids</taxon>
        <taxon>Fabales</taxon>
        <taxon>Fabaceae</taxon>
        <taxon>Papilionoideae</taxon>
        <taxon>50 kb inversion clade</taxon>
        <taxon>genistoids sensu lato</taxon>
        <taxon>core genistoids</taxon>
        <taxon>Genisteae</taxon>
        <taxon>Lupinus</taxon>
    </lineage>
</organism>
<dbReference type="EMBL" id="WOCE01000023">
    <property type="protein sequence ID" value="KAE9586723.1"/>
    <property type="molecule type" value="Genomic_DNA"/>
</dbReference>
<dbReference type="Pfam" id="PF09118">
    <property type="entry name" value="GO-like_E_set"/>
    <property type="match status" value="1"/>
</dbReference>